<dbReference type="EMBL" id="JAMWBK010000003">
    <property type="protein sequence ID" value="KAJ8906887.1"/>
    <property type="molecule type" value="Genomic_DNA"/>
</dbReference>
<dbReference type="Proteomes" id="UP001157974">
    <property type="component" value="Unassembled WGS sequence"/>
</dbReference>
<dbReference type="PANTHER" id="PTHR13243">
    <property type="entry name" value="HSPC111 PROTEIN-RELATED"/>
    <property type="match status" value="1"/>
</dbReference>
<dbReference type="AlphaFoldDB" id="A0AAV8UZZ6"/>
<proteinExistence type="inferred from homology"/>
<feature type="compositionally biased region" description="Basic residues" evidence="5">
    <location>
        <begin position="1"/>
        <end position="31"/>
    </location>
</feature>
<reference evidence="6 7" key="1">
    <citation type="journal article" date="2023" name="Nat. Commun.">
        <title>Origin of minicircular mitochondrial genomes in red algae.</title>
        <authorList>
            <person name="Lee Y."/>
            <person name="Cho C.H."/>
            <person name="Lee Y.M."/>
            <person name="Park S.I."/>
            <person name="Yang J.H."/>
            <person name="West J.A."/>
            <person name="Bhattacharya D."/>
            <person name="Yoon H.S."/>
        </authorList>
    </citation>
    <scope>NUCLEOTIDE SEQUENCE [LARGE SCALE GENOMIC DNA]</scope>
    <source>
        <strain evidence="6 7">CCMP1338</strain>
        <tissue evidence="6">Whole cell</tissue>
    </source>
</reference>
<comment type="caution">
    <text evidence="6">The sequence shown here is derived from an EMBL/GenBank/DDBJ whole genome shotgun (WGS) entry which is preliminary data.</text>
</comment>
<evidence type="ECO:0000256" key="1">
    <source>
        <dbReference type="ARBA" id="ARBA00004604"/>
    </source>
</evidence>
<evidence type="ECO:0000256" key="2">
    <source>
        <dbReference type="ARBA" id="ARBA00008479"/>
    </source>
</evidence>
<comment type="subcellular location">
    <subcellularLocation>
        <location evidence="1">Nucleus</location>
        <location evidence="1">Nucleolus</location>
    </subcellularLocation>
</comment>
<feature type="region of interest" description="Disordered" evidence="5">
    <location>
        <begin position="1"/>
        <end position="38"/>
    </location>
</feature>
<organism evidence="6 7">
    <name type="scientific">Rhodosorus marinus</name>
    <dbReference type="NCBI Taxonomy" id="101924"/>
    <lineage>
        <taxon>Eukaryota</taxon>
        <taxon>Rhodophyta</taxon>
        <taxon>Stylonematophyceae</taxon>
        <taxon>Stylonematales</taxon>
        <taxon>Stylonemataceae</taxon>
        <taxon>Rhodosorus</taxon>
    </lineage>
</organism>
<accession>A0AAV8UZZ6</accession>
<dbReference type="PANTHER" id="PTHR13243:SF1">
    <property type="entry name" value="NUCLEOLAR PROTEIN 16"/>
    <property type="match status" value="1"/>
</dbReference>
<evidence type="ECO:0000313" key="7">
    <source>
        <dbReference type="Proteomes" id="UP001157974"/>
    </source>
</evidence>
<evidence type="ECO:0000256" key="3">
    <source>
        <dbReference type="ARBA" id="ARBA00015522"/>
    </source>
</evidence>
<evidence type="ECO:0000256" key="4">
    <source>
        <dbReference type="ARBA" id="ARBA00023242"/>
    </source>
</evidence>
<dbReference type="Pfam" id="PF09420">
    <property type="entry name" value="Nop16"/>
    <property type="match status" value="1"/>
</dbReference>
<comment type="similarity">
    <text evidence="2">Belongs to the NOP16 family.</text>
</comment>
<protein>
    <recommendedName>
        <fullName evidence="3">Nucleolar protein 16</fullName>
    </recommendedName>
</protein>
<sequence>MGIRQRKNNRKGGHVGSRRKHGLKKKAAQRKGHIDATSIAEPNIQKLWEQNKTIRENTEKLGISLVANKNIKYGSVGENPSKSKTELVSLLEDRAARGEALRPDHLPEGEKLALHKLIGKYGTDYRKMARDMRLNSQQHTPAVLRKKCEKFLNEESGK</sequence>
<name>A0AAV8UZZ6_9RHOD</name>
<dbReference type="GO" id="GO:0042273">
    <property type="term" value="P:ribosomal large subunit biogenesis"/>
    <property type="evidence" value="ECO:0007669"/>
    <property type="project" value="TreeGrafter"/>
</dbReference>
<gene>
    <name evidence="6" type="ORF">NDN08_003371</name>
</gene>
<dbReference type="GO" id="GO:0005730">
    <property type="term" value="C:nucleolus"/>
    <property type="evidence" value="ECO:0007669"/>
    <property type="project" value="UniProtKB-SubCell"/>
</dbReference>
<dbReference type="InterPro" id="IPR019002">
    <property type="entry name" value="Ribosome_biogenesis_Nop16"/>
</dbReference>
<evidence type="ECO:0000256" key="5">
    <source>
        <dbReference type="SAM" id="MobiDB-lite"/>
    </source>
</evidence>
<keyword evidence="7" id="KW-1185">Reference proteome</keyword>
<keyword evidence="4" id="KW-0539">Nucleus</keyword>
<evidence type="ECO:0000313" key="6">
    <source>
        <dbReference type="EMBL" id="KAJ8906887.1"/>
    </source>
</evidence>